<dbReference type="RefSeq" id="WP_183362039.1">
    <property type="nucleotide sequence ID" value="NZ_BLXZ01000006.1"/>
</dbReference>
<protein>
    <recommendedName>
        <fullName evidence="4">DUF327 domain-containing protein</fullName>
    </recommendedName>
</protein>
<organism evidence="2 3">
    <name type="scientific">Geomonas limicola</name>
    <dbReference type="NCBI Taxonomy" id="2740186"/>
    <lineage>
        <taxon>Bacteria</taxon>
        <taxon>Pseudomonadati</taxon>
        <taxon>Thermodesulfobacteriota</taxon>
        <taxon>Desulfuromonadia</taxon>
        <taxon>Geobacterales</taxon>
        <taxon>Geobacteraceae</taxon>
        <taxon>Geomonas</taxon>
    </lineage>
</organism>
<evidence type="ECO:0000313" key="3">
    <source>
        <dbReference type="Proteomes" id="UP000587586"/>
    </source>
</evidence>
<reference evidence="3" key="1">
    <citation type="submission" date="2020-06" db="EMBL/GenBank/DDBJ databases">
        <title>Draft genomic sequecing of Geomonas sp. Red745.</title>
        <authorList>
            <person name="Itoh H."/>
            <person name="Xu Z.X."/>
            <person name="Ushijima N."/>
            <person name="Masuda Y."/>
            <person name="Shiratori Y."/>
            <person name="Senoo K."/>
        </authorList>
    </citation>
    <scope>NUCLEOTIDE SEQUENCE [LARGE SCALE GENOMIC DNA]</scope>
    <source>
        <strain evidence="3">Red745</strain>
    </source>
</reference>
<dbReference type="Gene3D" id="1.20.120.490">
    <property type="entry name" value="Hypothetical protein TM1646-like domain"/>
    <property type="match status" value="1"/>
</dbReference>
<dbReference type="Pfam" id="PF03885">
    <property type="entry name" value="DUF327"/>
    <property type="match status" value="1"/>
</dbReference>
<accession>A0A6V8NCD1</accession>
<gene>
    <name evidence="2" type="ORF">GMLC_30360</name>
</gene>
<evidence type="ECO:0000313" key="2">
    <source>
        <dbReference type="EMBL" id="GFO69457.1"/>
    </source>
</evidence>
<dbReference type="SUPFAM" id="SSF158397">
    <property type="entry name" value="TM1646-like"/>
    <property type="match status" value="1"/>
</dbReference>
<feature type="coiled-coil region" evidence="1">
    <location>
        <begin position="37"/>
        <end position="64"/>
    </location>
</feature>
<dbReference type="AlphaFoldDB" id="A0A6V8NCD1"/>
<keyword evidence="3" id="KW-1185">Reference proteome</keyword>
<dbReference type="InterPro" id="IPR024042">
    <property type="entry name" value="TM1646-like_dom_sf"/>
</dbReference>
<evidence type="ECO:0008006" key="4">
    <source>
        <dbReference type="Google" id="ProtNLM"/>
    </source>
</evidence>
<dbReference type="EMBL" id="BLXZ01000006">
    <property type="protein sequence ID" value="GFO69457.1"/>
    <property type="molecule type" value="Genomic_DNA"/>
</dbReference>
<proteinExistence type="predicted"/>
<dbReference type="Proteomes" id="UP000587586">
    <property type="component" value="Unassembled WGS sequence"/>
</dbReference>
<evidence type="ECO:0000256" key="1">
    <source>
        <dbReference type="SAM" id="Coils"/>
    </source>
</evidence>
<keyword evidence="1" id="KW-0175">Coiled coil</keyword>
<name>A0A6V8NCD1_9BACT</name>
<dbReference type="InterPro" id="IPR005585">
    <property type="entry name" value="DUF327"/>
</dbReference>
<comment type="caution">
    <text evidence="2">The sequence shown here is derived from an EMBL/GenBank/DDBJ whole genome shotgun (WGS) entry which is preliminary data.</text>
</comment>
<sequence>MRINEKTDSPAIAKKGKGAVAAKAAGGSSKPLFAGRLEQIARTSAEYQGELQRLKEEIDEAGTNLEKEPTIANFKTFRGLLGTLARKVSSEAYRMELLGGGITGRTHEVITVIDKEADLLYHLIMREQKDHIRIVGQIIKIKGLVVDIQL</sequence>